<dbReference type="Gene3D" id="2.30.29.30">
    <property type="entry name" value="Pleckstrin-homology domain (PH domain)/Phosphotyrosine-binding domain (PTB)"/>
    <property type="match status" value="1"/>
</dbReference>
<dbReference type="SMART" id="SM00462">
    <property type="entry name" value="PTB"/>
    <property type="match status" value="1"/>
</dbReference>
<accession>A0A814ELY6</accession>
<evidence type="ECO:0000313" key="5">
    <source>
        <dbReference type="Proteomes" id="UP000663828"/>
    </source>
</evidence>
<feature type="transmembrane region" description="Helical" evidence="1">
    <location>
        <begin position="20"/>
        <end position="37"/>
    </location>
</feature>
<dbReference type="SUPFAM" id="SSF50729">
    <property type="entry name" value="PH domain-like"/>
    <property type="match status" value="1"/>
</dbReference>
<gene>
    <name evidence="3" type="ORF">EDS130_LOCUS10060</name>
    <name evidence="4" type="ORF">XAT740_LOCUS11515</name>
</gene>
<dbReference type="Proteomes" id="UP000663828">
    <property type="component" value="Unassembled WGS sequence"/>
</dbReference>
<dbReference type="InterPro" id="IPR011993">
    <property type="entry name" value="PH-like_dom_sf"/>
</dbReference>
<protein>
    <recommendedName>
        <fullName evidence="2">PID domain-containing protein</fullName>
    </recommendedName>
</protein>
<comment type="caution">
    <text evidence="4">The sequence shown here is derived from an EMBL/GenBank/DDBJ whole genome shotgun (WGS) entry which is preliminary data.</text>
</comment>
<evidence type="ECO:0000259" key="2">
    <source>
        <dbReference type="SMART" id="SM00462"/>
    </source>
</evidence>
<keyword evidence="5" id="KW-1185">Reference proteome</keyword>
<dbReference type="Proteomes" id="UP000663852">
    <property type="component" value="Unassembled WGS sequence"/>
</dbReference>
<keyword evidence="1" id="KW-1133">Transmembrane helix</keyword>
<feature type="domain" description="PID" evidence="2">
    <location>
        <begin position="4"/>
        <end position="141"/>
    </location>
</feature>
<dbReference type="OrthoDB" id="9999955at2759"/>
<dbReference type="EMBL" id="CAJNOR010000633">
    <property type="protein sequence ID" value="CAF0968030.1"/>
    <property type="molecule type" value="Genomic_DNA"/>
</dbReference>
<dbReference type="AlphaFoldDB" id="A0A814ELY6"/>
<keyword evidence="1" id="KW-0812">Transmembrane</keyword>
<keyword evidence="1" id="KW-0472">Membrane</keyword>
<organism evidence="4 5">
    <name type="scientific">Adineta ricciae</name>
    <name type="common">Rotifer</name>
    <dbReference type="NCBI Taxonomy" id="249248"/>
    <lineage>
        <taxon>Eukaryota</taxon>
        <taxon>Metazoa</taxon>
        <taxon>Spiralia</taxon>
        <taxon>Gnathifera</taxon>
        <taxon>Rotifera</taxon>
        <taxon>Eurotatoria</taxon>
        <taxon>Bdelloidea</taxon>
        <taxon>Adinetida</taxon>
        <taxon>Adinetidae</taxon>
        <taxon>Adineta</taxon>
    </lineage>
</organism>
<evidence type="ECO:0000256" key="1">
    <source>
        <dbReference type="SAM" id="Phobius"/>
    </source>
</evidence>
<name>A0A814ELY6_ADIRI</name>
<dbReference type="PANTHER" id="PTHR11232:SF74">
    <property type="entry name" value="PTB DOMAIN-CONTAINING ADAPTER PROTEIN CED-6-LIKE PROTEIN"/>
    <property type="match status" value="1"/>
</dbReference>
<dbReference type="EMBL" id="CAJNOJ010000034">
    <property type="protein sequence ID" value="CAF0906775.1"/>
    <property type="molecule type" value="Genomic_DNA"/>
</dbReference>
<dbReference type="InterPro" id="IPR051133">
    <property type="entry name" value="Adapter_Engulfment-Domain"/>
</dbReference>
<dbReference type="InterPro" id="IPR006020">
    <property type="entry name" value="PTB/PI_dom"/>
</dbReference>
<evidence type="ECO:0000313" key="3">
    <source>
        <dbReference type="EMBL" id="CAF0906775.1"/>
    </source>
</evidence>
<sequence length="254" mass="29642">MNGNDDNLQPVKYLGKVRSLYAHGIGVAIEPVRLVWARSKKGSRYNRCAVSIHPFGLSIYEEISNGTYKNVWSDSIEDISYCVAEPFHRRIFAWIARSPRTNELECHVILCKTSKRARILAELLAKSFHESYRYRQEQQQQQQQQQQRAIDTASLSARCSVCDTIARQEQTISTRPSLYRSHSHDRNYHDELEHTRYPMRNDYERVSFHTPNIARAFVRSYEGNSMNSSSRRSIDNDTTLVDGESIKPVEYYRR</sequence>
<dbReference type="PANTHER" id="PTHR11232">
    <property type="entry name" value="PHOSPHOTYROSINE INTERACTION DOMAIN-CONTAINING FAMILY MEMBER"/>
    <property type="match status" value="1"/>
</dbReference>
<proteinExistence type="predicted"/>
<dbReference type="Pfam" id="PF14719">
    <property type="entry name" value="PID_2"/>
    <property type="match status" value="1"/>
</dbReference>
<reference evidence="4" key="1">
    <citation type="submission" date="2021-02" db="EMBL/GenBank/DDBJ databases">
        <authorList>
            <person name="Nowell W R."/>
        </authorList>
    </citation>
    <scope>NUCLEOTIDE SEQUENCE</scope>
</reference>
<evidence type="ECO:0000313" key="4">
    <source>
        <dbReference type="EMBL" id="CAF0968030.1"/>
    </source>
</evidence>